<comment type="similarity">
    <text evidence="7">Belongs to the UPL family.</text>
</comment>
<dbReference type="RefSeq" id="XP_024365780.1">
    <property type="nucleotide sequence ID" value="XM_024510012.2"/>
</dbReference>
<evidence type="ECO:0000313" key="12">
    <source>
        <dbReference type="EnsemblPlants" id="Pp3c25_6380V3.1"/>
    </source>
</evidence>
<feature type="domain" description="HECT" evidence="10">
    <location>
        <begin position="1059"/>
        <end position="1402"/>
    </location>
</feature>
<dbReference type="Proteomes" id="UP000006727">
    <property type="component" value="Chromosome 25"/>
</dbReference>
<dbReference type="GeneID" id="112277547"/>
<keyword evidence="5 8" id="KW-0833">Ubl conjugation pathway</keyword>
<dbReference type="KEGG" id="ppp:112277547"/>
<evidence type="ECO:0000259" key="10">
    <source>
        <dbReference type="PROSITE" id="PS50237"/>
    </source>
</evidence>
<dbReference type="PANTHER" id="PTHR45700">
    <property type="entry name" value="UBIQUITIN-PROTEIN LIGASE E3C"/>
    <property type="match status" value="1"/>
</dbReference>
<dbReference type="Gramene" id="Pp3c25_6380V3.1">
    <property type="protein sequence ID" value="Pp3c25_6380V3.1"/>
    <property type="gene ID" value="Pp3c25_6380"/>
</dbReference>
<dbReference type="InterPro" id="IPR035983">
    <property type="entry name" value="Hect_E3_ubiquitin_ligase"/>
</dbReference>
<dbReference type="EC" id="2.3.2.26" evidence="3"/>
<keyword evidence="13" id="KW-1185">Reference proteome</keyword>
<dbReference type="InterPro" id="IPR044611">
    <property type="entry name" value="E3A/B/C-like"/>
</dbReference>
<evidence type="ECO:0000256" key="4">
    <source>
        <dbReference type="ARBA" id="ARBA00022679"/>
    </source>
</evidence>
<dbReference type="FunFam" id="3.30.2410.10:FF:000017">
    <property type="entry name" value="E3 ubiquitin-protein ligase UPL7"/>
    <property type="match status" value="1"/>
</dbReference>
<gene>
    <name evidence="12" type="primary">LOC112277547</name>
    <name evidence="11" type="ORF">PHYPA_029668</name>
</gene>
<reference evidence="12" key="3">
    <citation type="submission" date="2020-12" db="UniProtKB">
        <authorList>
            <consortium name="EnsemblPlants"/>
        </authorList>
    </citation>
    <scope>IDENTIFICATION</scope>
</reference>
<feature type="compositionally biased region" description="Polar residues" evidence="9">
    <location>
        <begin position="665"/>
        <end position="674"/>
    </location>
</feature>
<dbReference type="CDD" id="cd00078">
    <property type="entry name" value="HECTc"/>
    <property type="match status" value="1"/>
</dbReference>
<evidence type="ECO:0000313" key="13">
    <source>
        <dbReference type="Proteomes" id="UP000006727"/>
    </source>
</evidence>
<dbReference type="Gramene" id="Pp3c25_6380V3.2">
    <property type="protein sequence ID" value="Pp3c25_6380V3.2"/>
    <property type="gene ID" value="Pp3c25_6380"/>
</dbReference>
<keyword evidence="4" id="KW-0808">Transferase</keyword>
<dbReference type="PROSITE" id="PS50237">
    <property type="entry name" value="HECT"/>
    <property type="match status" value="1"/>
</dbReference>
<dbReference type="OrthoDB" id="8068875at2759"/>
<organism evidence="11">
    <name type="scientific">Physcomitrium patens</name>
    <name type="common">Spreading-leaved earth moss</name>
    <name type="synonym">Physcomitrella patens</name>
    <dbReference type="NCBI Taxonomy" id="3218"/>
    <lineage>
        <taxon>Eukaryota</taxon>
        <taxon>Viridiplantae</taxon>
        <taxon>Streptophyta</taxon>
        <taxon>Embryophyta</taxon>
        <taxon>Bryophyta</taxon>
        <taxon>Bryophytina</taxon>
        <taxon>Bryopsida</taxon>
        <taxon>Funariidae</taxon>
        <taxon>Funariales</taxon>
        <taxon>Funariaceae</taxon>
        <taxon>Physcomitrium</taxon>
    </lineage>
</organism>
<dbReference type="GO" id="GO:0061630">
    <property type="term" value="F:ubiquitin protein ligase activity"/>
    <property type="evidence" value="ECO:0000318"/>
    <property type="project" value="GO_Central"/>
</dbReference>
<comment type="pathway">
    <text evidence="2">Protein modification; protein ubiquitination.</text>
</comment>
<feature type="region of interest" description="Disordered" evidence="9">
    <location>
        <begin position="665"/>
        <end position="733"/>
    </location>
</feature>
<evidence type="ECO:0000256" key="8">
    <source>
        <dbReference type="PROSITE-ProRule" id="PRU00104"/>
    </source>
</evidence>
<feature type="active site" description="Glycyl thioester intermediate" evidence="8">
    <location>
        <position position="1370"/>
    </location>
</feature>
<comment type="catalytic activity">
    <reaction evidence="1">
        <text>S-ubiquitinyl-[E2 ubiquitin-conjugating enzyme]-L-cysteine + [acceptor protein]-L-lysine = [E2 ubiquitin-conjugating enzyme]-L-cysteine + N(6)-ubiquitinyl-[acceptor protein]-L-lysine.</text>
        <dbReference type="EC" id="2.3.2.26"/>
    </reaction>
</comment>
<dbReference type="EnsemblPlants" id="Pp3c25_6380V3.5">
    <property type="protein sequence ID" value="Pp3c25_6380V3.5"/>
    <property type="gene ID" value="Pp3c25_6380"/>
</dbReference>
<dbReference type="FunCoup" id="A0A2K1IE08">
    <property type="interactions" value="2505"/>
</dbReference>
<reference evidence="11 13" key="1">
    <citation type="journal article" date="2008" name="Science">
        <title>The Physcomitrella genome reveals evolutionary insights into the conquest of land by plants.</title>
        <authorList>
            <person name="Rensing S."/>
            <person name="Lang D."/>
            <person name="Zimmer A."/>
            <person name="Terry A."/>
            <person name="Salamov A."/>
            <person name="Shapiro H."/>
            <person name="Nishiyama T."/>
            <person name="Perroud P.-F."/>
            <person name="Lindquist E."/>
            <person name="Kamisugi Y."/>
            <person name="Tanahashi T."/>
            <person name="Sakakibara K."/>
            <person name="Fujita T."/>
            <person name="Oishi K."/>
            <person name="Shin-I T."/>
            <person name="Kuroki Y."/>
            <person name="Toyoda A."/>
            <person name="Suzuki Y."/>
            <person name="Hashimoto A."/>
            <person name="Yamaguchi K."/>
            <person name="Sugano A."/>
            <person name="Kohara Y."/>
            <person name="Fujiyama A."/>
            <person name="Anterola A."/>
            <person name="Aoki S."/>
            <person name="Ashton N."/>
            <person name="Barbazuk W.B."/>
            <person name="Barker E."/>
            <person name="Bennetzen J."/>
            <person name="Bezanilla M."/>
            <person name="Blankenship R."/>
            <person name="Cho S.H."/>
            <person name="Dutcher S."/>
            <person name="Estelle M."/>
            <person name="Fawcett J.A."/>
            <person name="Gundlach H."/>
            <person name="Hanada K."/>
            <person name="Heyl A."/>
            <person name="Hicks K.A."/>
            <person name="Hugh J."/>
            <person name="Lohr M."/>
            <person name="Mayer K."/>
            <person name="Melkozernov A."/>
            <person name="Murata T."/>
            <person name="Nelson D."/>
            <person name="Pils B."/>
            <person name="Prigge M."/>
            <person name="Reiss B."/>
            <person name="Renner T."/>
            <person name="Rombauts S."/>
            <person name="Rushton P."/>
            <person name="Sanderfoot A."/>
            <person name="Schween G."/>
            <person name="Shiu S.-H."/>
            <person name="Stueber K."/>
            <person name="Theodoulou F.L."/>
            <person name="Tu H."/>
            <person name="Van de Peer Y."/>
            <person name="Verrier P.J."/>
            <person name="Waters E."/>
            <person name="Wood A."/>
            <person name="Yang L."/>
            <person name="Cove D."/>
            <person name="Cuming A."/>
            <person name="Hasebe M."/>
            <person name="Lucas S."/>
            <person name="Mishler D.B."/>
            <person name="Reski R."/>
            <person name="Grigoriev I."/>
            <person name="Quatrano R.S."/>
            <person name="Boore J.L."/>
        </authorList>
    </citation>
    <scope>NUCLEOTIDE SEQUENCE [LARGE SCALE GENOMIC DNA]</scope>
    <source>
        <strain evidence="12 13">cv. Gransden 2004</strain>
    </source>
</reference>
<dbReference type="GO" id="GO:0006511">
    <property type="term" value="P:ubiquitin-dependent protein catabolic process"/>
    <property type="evidence" value="ECO:0000318"/>
    <property type="project" value="GO_Central"/>
</dbReference>
<name>A0A2K1IE08_PHYPA</name>
<evidence type="ECO:0000256" key="2">
    <source>
        <dbReference type="ARBA" id="ARBA00004906"/>
    </source>
</evidence>
<evidence type="ECO:0000256" key="6">
    <source>
        <dbReference type="ARBA" id="ARBA00057703"/>
    </source>
</evidence>
<evidence type="ECO:0000256" key="7">
    <source>
        <dbReference type="ARBA" id="ARBA00061247"/>
    </source>
</evidence>
<dbReference type="Gramene" id="Pp3c25_6380V3.5">
    <property type="protein sequence ID" value="Pp3c25_6380V3.5"/>
    <property type="gene ID" value="Pp3c25_6380"/>
</dbReference>
<proteinExistence type="inferred from homology"/>
<dbReference type="STRING" id="3218.A0A2K1IE08"/>
<dbReference type="Gene3D" id="3.30.2410.10">
    <property type="entry name" value="Hect, E3 ligase catalytic domain"/>
    <property type="match status" value="1"/>
</dbReference>
<dbReference type="EMBL" id="ABEU02000025">
    <property type="protein sequence ID" value="PNR27516.1"/>
    <property type="molecule type" value="Genomic_DNA"/>
</dbReference>
<evidence type="ECO:0000256" key="5">
    <source>
        <dbReference type="ARBA" id="ARBA00022786"/>
    </source>
</evidence>
<evidence type="ECO:0000313" key="11">
    <source>
        <dbReference type="EMBL" id="PNR27516.1"/>
    </source>
</evidence>
<dbReference type="InterPro" id="IPR000569">
    <property type="entry name" value="HECT_dom"/>
</dbReference>
<dbReference type="EnsemblPlants" id="Pp3c25_6380V3.1">
    <property type="protein sequence ID" value="Pp3c25_6380V3.1"/>
    <property type="gene ID" value="Pp3c25_6380"/>
</dbReference>
<dbReference type="SUPFAM" id="SSF56204">
    <property type="entry name" value="Hect, E3 ligase catalytic domain"/>
    <property type="match status" value="1"/>
</dbReference>
<dbReference type="Gene3D" id="3.90.1750.10">
    <property type="entry name" value="Hect, E3 ligase catalytic domains"/>
    <property type="match status" value="1"/>
</dbReference>
<dbReference type="Gene3D" id="3.30.2160.10">
    <property type="entry name" value="Hect, E3 ligase catalytic domain"/>
    <property type="match status" value="1"/>
</dbReference>
<reference evidence="11 13" key="2">
    <citation type="journal article" date="2018" name="Plant J.">
        <title>The Physcomitrella patens chromosome-scale assembly reveals moss genome structure and evolution.</title>
        <authorList>
            <person name="Lang D."/>
            <person name="Ullrich K.K."/>
            <person name="Murat F."/>
            <person name="Fuchs J."/>
            <person name="Jenkins J."/>
            <person name="Haas F.B."/>
            <person name="Piednoel M."/>
            <person name="Gundlach H."/>
            <person name="Van Bel M."/>
            <person name="Meyberg R."/>
            <person name="Vives C."/>
            <person name="Morata J."/>
            <person name="Symeonidi A."/>
            <person name="Hiss M."/>
            <person name="Muchero W."/>
            <person name="Kamisugi Y."/>
            <person name="Saleh O."/>
            <person name="Blanc G."/>
            <person name="Decker E.L."/>
            <person name="van Gessel N."/>
            <person name="Grimwood J."/>
            <person name="Hayes R.D."/>
            <person name="Graham S.W."/>
            <person name="Gunter L.E."/>
            <person name="McDaniel S.F."/>
            <person name="Hoernstein S.N.W."/>
            <person name="Larsson A."/>
            <person name="Li F.W."/>
            <person name="Perroud P.F."/>
            <person name="Phillips J."/>
            <person name="Ranjan P."/>
            <person name="Rokshar D.S."/>
            <person name="Rothfels C.J."/>
            <person name="Schneider L."/>
            <person name="Shu S."/>
            <person name="Stevenson D.W."/>
            <person name="Thummler F."/>
            <person name="Tillich M."/>
            <person name="Villarreal Aguilar J.C."/>
            <person name="Widiez T."/>
            <person name="Wong G.K."/>
            <person name="Wymore A."/>
            <person name="Zhang Y."/>
            <person name="Zimmer A.D."/>
            <person name="Quatrano R.S."/>
            <person name="Mayer K.F.X."/>
            <person name="Goodstein D."/>
            <person name="Casacuberta J.M."/>
            <person name="Vandepoele K."/>
            <person name="Reski R."/>
            <person name="Cuming A.C."/>
            <person name="Tuskan G.A."/>
            <person name="Maumus F."/>
            <person name="Salse J."/>
            <person name="Schmutz J."/>
            <person name="Rensing S.A."/>
        </authorList>
    </citation>
    <scope>NUCLEOTIDE SEQUENCE [LARGE SCALE GENOMIC DNA]</scope>
    <source>
        <strain evidence="12 13">cv. Gransden 2004</strain>
    </source>
</reference>
<evidence type="ECO:0000256" key="1">
    <source>
        <dbReference type="ARBA" id="ARBA00000885"/>
    </source>
</evidence>
<dbReference type="Pfam" id="PF00632">
    <property type="entry name" value="HECT"/>
    <property type="match status" value="1"/>
</dbReference>
<dbReference type="SMART" id="SM00119">
    <property type="entry name" value="HECTc"/>
    <property type="match status" value="1"/>
</dbReference>
<sequence>MIMGTTQNVPSVARGGQLSLGGANVKELTRDELASRVAQERVIRSLGKQAATSALLIQRVWRGRTVARQAAAQARAEWDEQFLTRFGENQTMFSAATISNNLLRPLFMILRHSSCFDSNQTHERAENMGRLAICFRILLQSIHNPDMHYNYCDLSVGFPDKMFKWMYQARQLLRLACAALEKEGIGSRESEPNGMDKNCMTLEASNLAGLAMRVTIALTDSSTWKCFDEPRQEVRKGKAKLVALDLLEWLANGNGGLFLAVRSYILANFPVPGIMDENPRPRGKKDKFIITASIITITLRPLLILAEECNKDSDREALQDVKDYKLASTMAAAQFSAHILTIPFLPQRLPPPLLPALQHPTALSPCLRSFGVPIRNLLQMARTSSALPSIPSQQGKVDRNLAGVPLSAWALSNIVCLASHTLEKNSQFVNGLVCQEYVQALCCLLEDLNPWIETIQKRKKAEKIAGEGEDDRSVQGSKIIGIGNETSKTRETVIFQLLVENLRPLHKEWHLLQLMNEAALNDSAPMMFLAAKRSPKSTTKKLFSQSDVAKLYSNLLSVFAVLNPFGGALPILNLLAFTPGLLLQFWDWIQTSPDLAHLLNLDYFQGEPSIKQCVEIQPVKPDKYVNNSRKRCAGSRLAAALGLKTKSKSACFAGSNNSFIVDNNSSGRDLSSSRTPERFLPGRMSVGGVSSTRTPEPFFLPPRRSVDRLRSTPRRSPVGRPISDTPRMTIDHLGPTLRDDRVWRSDVISDRADTSRFWESPQVVTRQGAGLGRRALHGRTEASRSVDIRWGSGGNRANRYGDLEPARRSVDVIRWRDSRTPNRACREPCRPLDILEAIRDMETEVDVAPRTTEMDIAKKGPEGVPEDVLPVLLLFCAAYSHVLVVLDDEEFYEHQEPFTLEQQRVISAVLNTMVYYGFLSTFKRRNSLLMSVAIKCLRSLYERDCRRSFCPAGFWLAPARALRPPIAAAARAHEVAVALEKTGDSSQTPALGAILRAIPHVLPFEERIHIFREFLRSDKLLKMGGEVISSEPGIIEIAVRRDHIVEDGYAQLNGLGSKLKSSVNVSFVDELGLRETGLEHGGFSKDFLTDLAKEAFDPGYGLFVQIGTEGFLCPHAAAGTVGHGLPMLEFLGRIVGKALYEEILLEYSFSPLFLSKLLGRCCFLDDLRSIDAELHRNLVNLKHSKADARDLSLNFTVAQELSGEHSTVELRPGGADIQVTNENKLQYVHAVADYKLNRQMRPLVTAFAKGMADIIDPQWLGLFSAKEFNQLLSGSDHDFDVDDLRLRTRYTGGYTDSSRTIKMFWEVLRGFEKEERCALLKFVTSCSRAPLLGFKYLQPAFTIHRVTCESSMWAAIGGQDVDWLPSASTCYNTLRLPFYRRVSTLREKLRHAIKSSTGFESS</sequence>
<accession>A0A2K1IE08</accession>
<dbReference type="PaxDb" id="3218-PP1S88_123V6.1"/>
<comment type="function">
    <text evidence="6">Probable E3 ubiquitin-protein ligase which mediates ubiquitination and subsequent proteasomal degradation of target proteins.</text>
</comment>
<protein>
    <recommendedName>
        <fullName evidence="3">HECT-type E3 ubiquitin transferase</fullName>
        <ecNumber evidence="3">2.3.2.26</ecNumber>
    </recommendedName>
</protein>
<evidence type="ECO:0000256" key="3">
    <source>
        <dbReference type="ARBA" id="ARBA00012485"/>
    </source>
</evidence>
<dbReference type="FunFam" id="3.30.2160.10:FF:000002">
    <property type="entry name" value="Putative Ubiquitin-protein ligase E3C"/>
    <property type="match status" value="1"/>
</dbReference>
<dbReference type="GO" id="GO:0000209">
    <property type="term" value="P:protein polyubiquitination"/>
    <property type="evidence" value="ECO:0000318"/>
    <property type="project" value="GO_Central"/>
</dbReference>
<dbReference type="EnsemblPlants" id="Pp3c25_6380V3.2">
    <property type="protein sequence ID" value="Pp3c25_6380V3.2"/>
    <property type="gene ID" value="Pp3c25_6380"/>
</dbReference>
<evidence type="ECO:0000256" key="9">
    <source>
        <dbReference type="SAM" id="MobiDB-lite"/>
    </source>
</evidence>
<dbReference type="PANTHER" id="PTHR45700:SF2">
    <property type="entry name" value="UBIQUITIN-PROTEIN LIGASE E3C"/>
    <property type="match status" value="1"/>
</dbReference>